<name>A0A366IDU3_9FIRM</name>
<evidence type="ECO:0000313" key="5">
    <source>
        <dbReference type="Proteomes" id="UP000253490"/>
    </source>
</evidence>
<keyword evidence="1 2" id="KW-0238">DNA-binding</keyword>
<gene>
    <name evidence="4" type="ORF">DES36_10281</name>
</gene>
<dbReference type="Gene3D" id="1.10.357.10">
    <property type="entry name" value="Tetracycline Repressor, domain 2"/>
    <property type="match status" value="1"/>
</dbReference>
<dbReference type="SUPFAM" id="SSF46689">
    <property type="entry name" value="Homeodomain-like"/>
    <property type="match status" value="1"/>
</dbReference>
<comment type="caution">
    <text evidence="4">The sequence shown here is derived from an EMBL/GenBank/DDBJ whole genome shotgun (WGS) entry which is preliminary data.</text>
</comment>
<dbReference type="InterPro" id="IPR009057">
    <property type="entry name" value="Homeodomain-like_sf"/>
</dbReference>
<dbReference type="AlphaFoldDB" id="A0A366IDU3"/>
<protein>
    <submittedName>
        <fullName evidence="4">TetR family transcriptional regulator</fullName>
    </submittedName>
</protein>
<keyword evidence="5" id="KW-1185">Reference proteome</keyword>
<dbReference type="PROSITE" id="PS50977">
    <property type="entry name" value="HTH_TETR_2"/>
    <property type="match status" value="1"/>
</dbReference>
<dbReference type="Pfam" id="PF00440">
    <property type="entry name" value="TetR_N"/>
    <property type="match status" value="1"/>
</dbReference>
<evidence type="ECO:0000256" key="1">
    <source>
        <dbReference type="ARBA" id="ARBA00023125"/>
    </source>
</evidence>
<dbReference type="Proteomes" id="UP000253490">
    <property type="component" value="Unassembled WGS sequence"/>
</dbReference>
<organism evidence="4 5">
    <name type="scientific">Alkalibaculum bacchi</name>
    <dbReference type="NCBI Taxonomy" id="645887"/>
    <lineage>
        <taxon>Bacteria</taxon>
        <taxon>Bacillati</taxon>
        <taxon>Bacillota</taxon>
        <taxon>Clostridia</taxon>
        <taxon>Eubacteriales</taxon>
        <taxon>Eubacteriaceae</taxon>
        <taxon>Alkalibaculum</taxon>
    </lineage>
</organism>
<feature type="DNA-binding region" description="H-T-H motif" evidence="2">
    <location>
        <begin position="30"/>
        <end position="49"/>
    </location>
</feature>
<evidence type="ECO:0000313" key="4">
    <source>
        <dbReference type="EMBL" id="RBP68939.1"/>
    </source>
</evidence>
<dbReference type="GO" id="GO:0003677">
    <property type="term" value="F:DNA binding"/>
    <property type="evidence" value="ECO:0007669"/>
    <property type="project" value="UniProtKB-UniRule"/>
</dbReference>
<evidence type="ECO:0000256" key="2">
    <source>
        <dbReference type="PROSITE-ProRule" id="PRU00335"/>
    </source>
</evidence>
<dbReference type="EMBL" id="QNRX01000002">
    <property type="protein sequence ID" value="RBP68939.1"/>
    <property type="molecule type" value="Genomic_DNA"/>
</dbReference>
<feature type="domain" description="HTH tetR-type" evidence="3">
    <location>
        <begin position="7"/>
        <end position="67"/>
    </location>
</feature>
<dbReference type="InterPro" id="IPR001647">
    <property type="entry name" value="HTH_TetR"/>
</dbReference>
<proteinExistence type="predicted"/>
<reference evidence="4 5" key="1">
    <citation type="submission" date="2018-06" db="EMBL/GenBank/DDBJ databases">
        <title>Genomic Encyclopedia of Type Strains, Phase IV (KMG-IV): sequencing the most valuable type-strain genomes for metagenomic binning, comparative biology and taxonomic classification.</title>
        <authorList>
            <person name="Goeker M."/>
        </authorList>
    </citation>
    <scope>NUCLEOTIDE SEQUENCE [LARGE SCALE GENOMIC DNA]</scope>
    <source>
        <strain evidence="4 5">DSM 22112</strain>
    </source>
</reference>
<sequence>MRYRKGFETKENIINISRKLFYELGYTKATVQNIADTANVPLGLIPYYFKTKDNIVLEINSKFYIEIYEFVSGKLRIRKNAYLKLFLVTSIYYRIILSDENNKKFFYEVLRNKSNFKTLRFSTERLFTLMNKENNKNFTEQDLDTIKIAEFGARRELLLSYFEGKYDVDLEYLVSVLSSVTGRLFGIDENIIAEYKEREHIFSQEYDYSNIKFLV</sequence>
<dbReference type="RefSeq" id="WP_170128135.1">
    <property type="nucleotide sequence ID" value="NZ_QNRX01000002.1"/>
</dbReference>
<evidence type="ECO:0000259" key="3">
    <source>
        <dbReference type="PROSITE" id="PS50977"/>
    </source>
</evidence>
<dbReference type="PRINTS" id="PR00455">
    <property type="entry name" value="HTHTETR"/>
</dbReference>
<accession>A0A366IDU3</accession>